<keyword evidence="4" id="KW-1185">Reference proteome</keyword>
<dbReference type="PANTHER" id="PTHR38117">
    <property type="entry name" value="NACHT AND WD40 DOMAIN PROTEIN"/>
    <property type="match status" value="1"/>
</dbReference>
<organism evidence="3 4">
    <name type="scientific">Gibberella subglutinans</name>
    <name type="common">Fusarium subglutinans</name>
    <dbReference type="NCBI Taxonomy" id="42677"/>
    <lineage>
        <taxon>Eukaryota</taxon>
        <taxon>Fungi</taxon>
        <taxon>Dikarya</taxon>
        <taxon>Ascomycota</taxon>
        <taxon>Pezizomycotina</taxon>
        <taxon>Sordariomycetes</taxon>
        <taxon>Hypocreomycetidae</taxon>
        <taxon>Hypocreales</taxon>
        <taxon>Nectriaceae</taxon>
        <taxon>Fusarium</taxon>
        <taxon>Fusarium fujikuroi species complex</taxon>
    </lineage>
</organism>
<evidence type="ECO:0000256" key="1">
    <source>
        <dbReference type="SAM" id="MobiDB-lite"/>
    </source>
</evidence>
<dbReference type="EMBL" id="JAAOAV010000019">
    <property type="protein sequence ID" value="KAF5611449.1"/>
    <property type="molecule type" value="Genomic_DNA"/>
</dbReference>
<sequence>MLKKKETLTIITPIPGFIPRQLAIDLLHSHGEIITLNPLVLSHKPIPAPRHAAADEYYSTWYEITERIQYIPGLGKIGSGKLTFNGCFHDMPWGMQSHIYIPLGIDMRNKYRIMGNQPGLEPPEQPELGLEQLGAPKEGLYLRTDVELKCNITLMGFVKAESRKASVDMVNRMVKKAELLDAGLLKAMFEDGKLKTYNPNDRSEASQARQQALRQQTMPEGQFAAAAPPGPGPMSPGPSYAQPYAYAQQQQQQQQQQQPHLQPQPSPTYPYARPDANNSQYPPQSPYGYHPGQTPPPNAQYQQQAPPVPPKTNIQSFPMELPGDYYHPQQSPNLQQQPSPGHPPSTYRNSTGSYDPRWSQSSPSAADSHRASMYSQHSAGYPSPAPAQQSFAAELPSHNETSEEHRH</sequence>
<gene>
    <name evidence="3" type="ORF">FSUBG_2282</name>
</gene>
<dbReference type="InterPro" id="IPR055481">
    <property type="entry name" value="DUF7053"/>
</dbReference>
<comment type="caution">
    <text evidence="3">The sequence shown here is derived from an EMBL/GenBank/DDBJ whole genome shotgun (WGS) entry which is preliminary data.</text>
</comment>
<feature type="region of interest" description="Disordered" evidence="1">
    <location>
        <begin position="195"/>
        <end position="407"/>
    </location>
</feature>
<dbReference type="Pfam" id="PF23155">
    <property type="entry name" value="DUF7053"/>
    <property type="match status" value="1"/>
</dbReference>
<feature type="compositionally biased region" description="Polar residues" evidence="1">
    <location>
        <begin position="346"/>
        <end position="365"/>
    </location>
</feature>
<reference evidence="3 4" key="1">
    <citation type="submission" date="2020-05" db="EMBL/GenBank/DDBJ databases">
        <title>Identification and distribution of gene clusters putatively required for synthesis of sphingolipid metabolism inhibitors in phylogenetically diverse species of the filamentous fungus Fusarium.</title>
        <authorList>
            <person name="Kim H.-S."/>
            <person name="Busman M."/>
            <person name="Brown D.W."/>
            <person name="Divon H."/>
            <person name="Uhlig S."/>
            <person name="Proctor R.H."/>
        </authorList>
    </citation>
    <scope>NUCLEOTIDE SEQUENCE [LARGE SCALE GENOMIC DNA]</scope>
    <source>
        <strain evidence="3 4">NRRL 66333</strain>
    </source>
</reference>
<dbReference type="GeneID" id="59314756"/>
<dbReference type="Proteomes" id="UP000547976">
    <property type="component" value="Unassembled WGS sequence"/>
</dbReference>
<proteinExistence type="predicted"/>
<feature type="compositionally biased region" description="Low complexity" evidence="1">
    <location>
        <begin position="237"/>
        <end position="261"/>
    </location>
</feature>
<protein>
    <submittedName>
        <fullName evidence="3">NACHT and WD40 domain protein</fullName>
    </submittedName>
</protein>
<name>A0A8H5V7U1_GIBSU</name>
<evidence type="ECO:0000259" key="2">
    <source>
        <dbReference type="Pfam" id="PF23155"/>
    </source>
</evidence>
<feature type="domain" description="DUF7053" evidence="2">
    <location>
        <begin position="4"/>
        <end position="178"/>
    </location>
</feature>
<evidence type="ECO:0000313" key="3">
    <source>
        <dbReference type="EMBL" id="KAF5611449.1"/>
    </source>
</evidence>
<accession>A0A8H5V7U1</accession>
<feature type="compositionally biased region" description="Low complexity" evidence="1">
    <location>
        <begin position="205"/>
        <end position="227"/>
    </location>
</feature>
<dbReference type="RefSeq" id="XP_036542202.1">
    <property type="nucleotide sequence ID" value="XM_036680038.1"/>
</dbReference>
<feature type="compositionally biased region" description="Low complexity" evidence="1">
    <location>
        <begin position="328"/>
        <end position="339"/>
    </location>
</feature>
<dbReference type="AlphaFoldDB" id="A0A8H5V7U1"/>
<dbReference type="PANTHER" id="PTHR38117:SF2">
    <property type="entry name" value="NACHT AND WD40 DOMAIN PROTEIN"/>
    <property type="match status" value="1"/>
</dbReference>
<evidence type="ECO:0000313" key="4">
    <source>
        <dbReference type="Proteomes" id="UP000547976"/>
    </source>
</evidence>
<dbReference type="OrthoDB" id="5078320at2759"/>